<organism evidence="1 2">
    <name type="scientific">Rhizophagus clarus</name>
    <dbReference type="NCBI Taxonomy" id="94130"/>
    <lineage>
        <taxon>Eukaryota</taxon>
        <taxon>Fungi</taxon>
        <taxon>Fungi incertae sedis</taxon>
        <taxon>Mucoromycota</taxon>
        <taxon>Glomeromycotina</taxon>
        <taxon>Glomeromycetes</taxon>
        <taxon>Glomerales</taxon>
        <taxon>Glomeraceae</taxon>
        <taxon>Rhizophagus</taxon>
    </lineage>
</organism>
<name>A0A8H3QIS1_9GLOM</name>
<dbReference type="InterPro" id="IPR029058">
    <property type="entry name" value="AB_hydrolase_fold"/>
</dbReference>
<dbReference type="SUPFAM" id="SSF53474">
    <property type="entry name" value="alpha/beta-Hydrolases"/>
    <property type="match status" value="1"/>
</dbReference>
<comment type="caution">
    <text evidence="1">The sequence shown here is derived from an EMBL/GenBank/DDBJ whole genome shotgun (WGS) entry which is preliminary data.</text>
</comment>
<evidence type="ECO:0000313" key="2">
    <source>
        <dbReference type="Proteomes" id="UP000615446"/>
    </source>
</evidence>
<dbReference type="GO" id="GO:0016787">
    <property type="term" value="F:hydrolase activity"/>
    <property type="evidence" value="ECO:0007669"/>
    <property type="project" value="UniProtKB-KW"/>
</dbReference>
<dbReference type="AlphaFoldDB" id="A0A8H3QIS1"/>
<dbReference type="EMBL" id="BLAL01000061">
    <property type="protein sequence ID" value="GES82505.1"/>
    <property type="molecule type" value="Genomic_DNA"/>
</dbReference>
<evidence type="ECO:0000313" key="1">
    <source>
        <dbReference type="EMBL" id="GES82505.1"/>
    </source>
</evidence>
<keyword evidence="1" id="KW-0378">Hydrolase</keyword>
<dbReference type="Proteomes" id="UP000615446">
    <property type="component" value="Unassembled WGS sequence"/>
</dbReference>
<sequence>MFSLIRTQNQWKIGIKEWDLGNILALDFGMENTRYLLPKSPRSRGDKNLTMHKELCLSNMGKLVSNLKIVHFPEANHFIQEECPDKVNDLIRKFITNQGNFHNLDENIES</sequence>
<reference evidence="1" key="1">
    <citation type="submission" date="2019-10" db="EMBL/GenBank/DDBJ databases">
        <title>Conservation and host-specific expression of non-tandemly repeated heterogenous ribosome RNA gene in arbuscular mycorrhizal fungi.</title>
        <authorList>
            <person name="Maeda T."/>
            <person name="Kobayashi Y."/>
            <person name="Nakagawa T."/>
            <person name="Ezawa T."/>
            <person name="Yamaguchi K."/>
            <person name="Bino T."/>
            <person name="Nishimoto Y."/>
            <person name="Shigenobu S."/>
            <person name="Kawaguchi M."/>
        </authorList>
    </citation>
    <scope>NUCLEOTIDE SEQUENCE</scope>
    <source>
        <strain evidence="1">HR1</strain>
    </source>
</reference>
<proteinExistence type="predicted"/>
<gene>
    <name evidence="1" type="ORF">RCL2_000970700</name>
</gene>
<accession>A0A8H3QIS1</accession>
<dbReference type="OrthoDB" id="408373at2759"/>
<dbReference type="Gene3D" id="3.40.50.1820">
    <property type="entry name" value="alpha/beta hydrolase"/>
    <property type="match status" value="1"/>
</dbReference>
<protein>
    <submittedName>
        <fullName evidence="1">Alpha/beta hydrolase protein</fullName>
    </submittedName>
</protein>